<feature type="region of interest" description="Disordered" evidence="1">
    <location>
        <begin position="1"/>
        <end position="48"/>
    </location>
</feature>
<reference evidence="2 3" key="2">
    <citation type="journal article" date="2024" name="Int. J. Syst. Evol. Microbiol.">
        <title>Promethearchaeum syntrophicum gen. nov., sp. nov., an anaerobic, obligately syntrophic archaeon, the first isolate of the lineage 'Asgard' archaea, and proposal of the new archaeal phylum Promethearchaeota phyl. nov. and kingdom Promethearchaeati regn. nov.</title>
        <authorList>
            <person name="Imachi H."/>
            <person name="Nobu M.K."/>
            <person name="Kato S."/>
            <person name="Takaki Y."/>
            <person name="Miyazaki M."/>
            <person name="Miyata M."/>
            <person name="Ogawara M."/>
            <person name="Saito Y."/>
            <person name="Sakai S."/>
            <person name="Tahara Y.O."/>
            <person name="Takano Y."/>
            <person name="Tasumi E."/>
            <person name="Uematsu K."/>
            <person name="Yoshimura T."/>
            <person name="Itoh T."/>
            <person name="Ohkuma M."/>
            <person name="Takai K."/>
        </authorList>
    </citation>
    <scope>NUCLEOTIDE SEQUENCE [LARGE SCALE GENOMIC DNA]</scope>
    <source>
        <strain evidence="2 3">MK-D1</strain>
    </source>
</reference>
<evidence type="ECO:0000313" key="3">
    <source>
        <dbReference type="Proteomes" id="UP000321408"/>
    </source>
</evidence>
<dbReference type="GeneID" id="41331419"/>
<organism evidence="2 3">
    <name type="scientific">Promethearchaeum syntrophicum</name>
    <dbReference type="NCBI Taxonomy" id="2594042"/>
    <lineage>
        <taxon>Archaea</taxon>
        <taxon>Promethearchaeati</taxon>
        <taxon>Promethearchaeota</taxon>
        <taxon>Promethearchaeia</taxon>
        <taxon>Promethearchaeales</taxon>
        <taxon>Promethearchaeaceae</taxon>
        <taxon>Promethearchaeum</taxon>
    </lineage>
</organism>
<feature type="compositionally biased region" description="Basic and acidic residues" evidence="1">
    <location>
        <begin position="37"/>
        <end position="48"/>
    </location>
</feature>
<evidence type="ECO:0000313" key="2">
    <source>
        <dbReference type="EMBL" id="QEE17611.1"/>
    </source>
</evidence>
<accession>A0A5B9DF13</accession>
<protein>
    <submittedName>
        <fullName evidence="2">Uncharacterized protein</fullName>
    </submittedName>
</protein>
<dbReference type="AlphaFoldDB" id="A0A5B9DF13"/>
<name>A0A5B9DF13_9ARCH</name>
<dbReference type="KEGG" id="psyt:DSAG12_03448"/>
<gene>
    <name evidence="2" type="ORF">DSAG12_03448</name>
</gene>
<feature type="compositionally biased region" description="Basic residues" evidence="1">
    <location>
        <begin position="15"/>
        <end position="36"/>
    </location>
</feature>
<reference evidence="2 3" key="1">
    <citation type="journal article" date="2020" name="Nature">
        <title>Isolation of an archaeon at the prokaryote-eukaryote interface.</title>
        <authorList>
            <person name="Imachi H."/>
            <person name="Nobu M.K."/>
            <person name="Nakahara N."/>
            <person name="Morono Y."/>
            <person name="Ogawara M."/>
            <person name="Takaki Y."/>
            <person name="Takano Y."/>
            <person name="Uematsu K."/>
            <person name="Ikuta T."/>
            <person name="Ito M."/>
            <person name="Matsui Y."/>
            <person name="Miyazaki M."/>
            <person name="Murata K."/>
            <person name="Saito Y."/>
            <person name="Sakai S."/>
            <person name="Song C."/>
            <person name="Tasumi E."/>
            <person name="Yamanaka Y."/>
            <person name="Yamaguchi T."/>
            <person name="Kamagata Y."/>
            <person name="Tamaki H."/>
            <person name="Takai K."/>
        </authorList>
    </citation>
    <scope>NUCLEOTIDE SEQUENCE [LARGE SCALE GENOMIC DNA]</scope>
    <source>
        <strain evidence="2 3">MK-D1</strain>
    </source>
</reference>
<proteinExistence type="predicted"/>
<keyword evidence="3" id="KW-1185">Reference proteome</keyword>
<sequence length="59" mass="7230">MNRQFDEDINTFKKSNSRKNKKTRVRPQGKPIKPKTKPRDNDYHLKAREKKFIDKTLWE</sequence>
<evidence type="ECO:0000256" key="1">
    <source>
        <dbReference type="SAM" id="MobiDB-lite"/>
    </source>
</evidence>
<dbReference type="EMBL" id="CP042905">
    <property type="protein sequence ID" value="QEE17611.1"/>
    <property type="molecule type" value="Genomic_DNA"/>
</dbReference>
<dbReference type="Proteomes" id="UP000321408">
    <property type="component" value="Chromosome"/>
</dbReference>
<dbReference type="RefSeq" id="WP_147664500.1">
    <property type="nucleotide sequence ID" value="NZ_CP042905.2"/>
</dbReference>